<dbReference type="KEGG" id="cpi:Cpin_3686"/>
<evidence type="ECO:0000313" key="10">
    <source>
        <dbReference type="EMBL" id="ACU63890.1"/>
    </source>
</evidence>
<dbReference type="KEGG" id="cpi:Cpin_3953"/>
<gene>
    <name evidence="7" type="ordered locus">Cpin_3686</name>
    <name evidence="8" type="ordered locus">Cpin_3953</name>
    <name evidence="9" type="ordered locus">Cpin_4150</name>
    <name evidence="10" type="ordered locus">Cpin_6486</name>
</gene>
<feature type="domain" description="DUF4372" evidence="6">
    <location>
        <begin position="9"/>
        <end position="81"/>
    </location>
</feature>
<dbReference type="EMBL" id="CP001699">
    <property type="protein sequence ID" value="ACU61609.1"/>
    <property type="molecule type" value="Genomic_DNA"/>
</dbReference>
<reference evidence="7 11" key="2">
    <citation type="journal article" date="2010" name="Stand. Genomic Sci.">
        <title>Complete genome sequence of Chitinophaga pinensis type strain (UQM 2034).</title>
        <authorList>
            <person name="Glavina Del Rio T."/>
            <person name="Abt B."/>
            <person name="Spring S."/>
            <person name="Lapidus A."/>
            <person name="Nolan M."/>
            <person name="Tice H."/>
            <person name="Copeland A."/>
            <person name="Cheng J.F."/>
            <person name="Chen F."/>
            <person name="Bruce D."/>
            <person name="Goodwin L."/>
            <person name="Pitluck S."/>
            <person name="Ivanova N."/>
            <person name="Mavromatis K."/>
            <person name="Mikhailova N."/>
            <person name="Pati A."/>
            <person name="Chen A."/>
            <person name="Palaniappan K."/>
            <person name="Land M."/>
            <person name="Hauser L."/>
            <person name="Chang Y.J."/>
            <person name="Jeffries C.D."/>
            <person name="Chain P."/>
            <person name="Saunders E."/>
            <person name="Detter J.C."/>
            <person name="Brettin T."/>
            <person name="Rohde M."/>
            <person name="Goker M."/>
            <person name="Bristow J."/>
            <person name="Eisen J.A."/>
            <person name="Markowitz V."/>
            <person name="Hugenholtz P."/>
            <person name="Kyrpides N.C."/>
            <person name="Klenk H.P."/>
            <person name="Lucas S."/>
        </authorList>
    </citation>
    <scope>NUCLEOTIDE SEQUENCE [LARGE SCALE GENOMIC DNA]</scope>
    <source>
        <strain evidence="11">ATCC 43595 / DSM 2588 / LMG 13176 / NBRC 15968 / NCIMB 11800 / UQM 2034</strain>
        <strain evidence="7">DSM 2588</strain>
    </source>
</reference>
<evidence type="ECO:0000256" key="1">
    <source>
        <dbReference type="ARBA" id="ARBA00010075"/>
    </source>
</evidence>
<dbReference type="KEGG" id="cpi:Cpin_4150"/>
<evidence type="ECO:0000313" key="9">
    <source>
        <dbReference type="EMBL" id="ACU61609.1"/>
    </source>
</evidence>
<dbReference type="EMBL" id="CP001699">
    <property type="protein sequence ID" value="ACU61415.1"/>
    <property type="molecule type" value="Genomic_DNA"/>
</dbReference>
<dbReference type="Proteomes" id="UP000002215">
    <property type="component" value="Chromosome"/>
</dbReference>
<proteinExistence type="inferred from homology"/>
<dbReference type="EMBL" id="CP001699">
    <property type="protein sequence ID" value="ACU61148.1"/>
    <property type="molecule type" value="Genomic_DNA"/>
</dbReference>
<sequence length="412" mass="48246">MSKSKFFSGQPIFNQLLSFIPTTLIDKVCRETNADYYYKHFKAFDHLVTMLFSSFHQCTSLRELHTGLLANQHRLHHLGIKHTPRRSTISDANRTRPVAFFEKLYHRLYNHHYQAFSPDSRKRKSLVDRLFIVDSTTVSLFSNVMKGAGVIRMDGRKKGGIKAHVLMTAKTELPSFTILTEAAKNDRIIMPQLELLPGSIIAMDRAYVNYKLMKEWTEKEITWVTRVTKSMKIKLLTRNRLKILHKRKGILKDWVIQLGNPLTEEKSPVQTARVISIYDRNTKKKIHLLTNNFTYTPTTIRKLYQKRWAIEMLFKRIKQNSQLNNFLGENKNAISIQLWCTLIKDLLTKIVKDKLTEKGSKKWSFSNLTGFLRLHLYTYIHLMNFLAEPEYALLQHNKGPDQINLQLKLFSF</sequence>
<evidence type="ECO:0000259" key="6">
    <source>
        <dbReference type="Pfam" id="PF14294"/>
    </source>
</evidence>
<dbReference type="SUPFAM" id="SSF53098">
    <property type="entry name" value="Ribonuclease H-like"/>
    <property type="match status" value="1"/>
</dbReference>
<feature type="domain" description="Transposase IS4-like" evidence="5">
    <location>
        <begin position="128"/>
        <end position="341"/>
    </location>
</feature>
<dbReference type="GO" id="GO:0003677">
    <property type="term" value="F:DNA binding"/>
    <property type="evidence" value="ECO:0007669"/>
    <property type="project" value="UniProtKB-KW"/>
</dbReference>
<name>A0A979G5N4_CHIPD</name>
<dbReference type="EMBL" id="CP001699">
    <property type="protein sequence ID" value="ACU63890.1"/>
    <property type="molecule type" value="Genomic_DNA"/>
</dbReference>
<dbReference type="PANTHER" id="PTHR33258">
    <property type="entry name" value="TRANSPOSASE INSL FOR INSERTION SEQUENCE ELEMENT IS186A-RELATED"/>
    <property type="match status" value="1"/>
</dbReference>
<comment type="similarity">
    <text evidence="1">Belongs to the transposase 11 family.</text>
</comment>
<dbReference type="InterPro" id="IPR002559">
    <property type="entry name" value="Transposase_11"/>
</dbReference>
<dbReference type="GO" id="GO:0006313">
    <property type="term" value="P:DNA transposition"/>
    <property type="evidence" value="ECO:0007669"/>
    <property type="project" value="InterPro"/>
</dbReference>
<evidence type="ECO:0000256" key="4">
    <source>
        <dbReference type="ARBA" id="ARBA00023172"/>
    </source>
</evidence>
<dbReference type="Pfam" id="PF01609">
    <property type="entry name" value="DDE_Tnp_1"/>
    <property type="match status" value="1"/>
</dbReference>
<keyword evidence="2" id="KW-0815">Transposition</keyword>
<dbReference type="InterPro" id="IPR047952">
    <property type="entry name" value="Transpos_IS4"/>
</dbReference>
<evidence type="ECO:0000313" key="7">
    <source>
        <dbReference type="EMBL" id="ACU61148.1"/>
    </source>
</evidence>
<keyword evidence="3" id="KW-0238">DNA-binding</keyword>
<dbReference type="PANTHER" id="PTHR33258:SF1">
    <property type="entry name" value="TRANSPOSASE INSL FOR INSERTION SEQUENCE ELEMENT IS186A-RELATED"/>
    <property type="match status" value="1"/>
</dbReference>
<organism evidence="7 11">
    <name type="scientific">Chitinophaga pinensis (strain ATCC 43595 / DSM 2588 / LMG 13176 / NBRC 15968 / NCIMB 11800 / UQM 2034)</name>
    <dbReference type="NCBI Taxonomy" id="485918"/>
    <lineage>
        <taxon>Bacteria</taxon>
        <taxon>Pseudomonadati</taxon>
        <taxon>Bacteroidota</taxon>
        <taxon>Chitinophagia</taxon>
        <taxon>Chitinophagales</taxon>
        <taxon>Chitinophagaceae</taxon>
        <taxon>Chitinophaga</taxon>
    </lineage>
</organism>
<dbReference type="AlphaFoldDB" id="A0A979G5N4"/>
<dbReference type="RefSeq" id="WP_012791321.1">
    <property type="nucleotide sequence ID" value="NC_013132.1"/>
</dbReference>
<dbReference type="InterPro" id="IPR025399">
    <property type="entry name" value="DUF4372"/>
</dbReference>
<dbReference type="NCBIfam" id="NF033592">
    <property type="entry name" value="transpos_IS4_1"/>
    <property type="match status" value="1"/>
</dbReference>
<protein>
    <submittedName>
        <fullName evidence="7">Transposase IS4 family protein</fullName>
    </submittedName>
</protein>
<dbReference type="InterPro" id="IPR012337">
    <property type="entry name" value="RNaseH-like_sf"/>
</dbReference>
<evidence type="ECO:0000259" key="5">
    <source>
        <dbReference type="Pfam" id="PF01609"/>
    </source>
</evidence>
<dbReference type="GO" id="GO:0004803">
    <property type="term" value="F:transposase activity"/>
    <property type="evidence" value="ECO:0007669"/>
    <property type="project" value="InterPro"/>
</dbReference>
<evidence type="ECO:0000256" key="2">
    <source>
        <dbReference type="ARBA" id="ARBA00022578"/>
    </source>
</evidence>
<keyword evidence="4" id="KW-0233">DNA recombination</keyword>
<dbReference type="OrthoDB" id="7327264at2"/>
<evidence type="ECO:0000256" key="3">
    <source>
        <dbReference type="ARBA" id="ARBA00023125"/>
    </source>
</evidence>
<evidence type="ECO:0000313" key="8">
    <source>
        <dbReference type="EMBL" id="ACU61415.1"/>
    </source>
</evidence>
<evidence type="ECO:0000313" key="11">
    <source>
        <dbReference type="Proteomes" id="UP000002215"/>
    </source>
</evidence>
<accession>A0A979G5N4</accession>
<dbReference type="KEGG" id="cpi:Cpin_6486"/>
<reference evidence="11" key="1">
    <citation type="submission" date="2009-08" db="EMBL/GenBank/DDBJ databases">
        <title>The complete genome of Chitinophaga pinensis DSM 2588.</title>
        <authorList>
            <consortium name="US DOE Joint Genome Institute (JGI-PGF)"/>
            <person name="Lucas S."/>
            <person name="Copeland A."/>
            <person name="Lapidus A."/>
            <person name="Glavina del Rio T."/>
            <person name="Dalin E."/>
            <person name="Tice H."/>
            <person name="Bruce D."/>
            <person name="Goodwin L."/>
            <person name="Pitluck S."/>
            <person name="Kyrpides N."/>
            <person name="Mavromatis K."/>
            <person name="Ivanova N."/>
            <person name="Mikhailova N."/>
            <person name="Sims D."/>
            <person name="Meinche L."/>
            <person name="Brettin T."/>
            <person name="Detter J.C."/>
            <person name="Han C."/>
            <person name="Larimer F."/>
            <person name="Land M."/>
            <person name="Hauser L."/>
            <person name="Markowitz V."/>
            <person name="Cheng J.-F."/>
            <person name="Hugenholtz P."/>
            <person name="Woyke T."/>
            <person name="Wu D."/>
            <person name="Spring S."/>
            <person name="Klenk H.-P."/>
            <person name="Eisen J.A."/>
        </authorList>
    </citation>
    <scope>NUCLEOTIDE SEQUENCE [LARGE SCALE GENOMIC DNA]</scope>
    <source>
        <strain evidence="11">ATCC 43595 / DSM 2588 / LMG 13176 / NBRC 15968 / NCIMB 11800 / UQM 2034</strain>
    </source>
</reference>
<dbReference type="Pfam" id="PF14294">
    <property type="entry name" value="DUF4372"/>
    <property type="match status" value="1"/>
</dbReference>